<name>A0A6C0K4U3_9ZZZZ</name>
<accession>A0A6C0K4U3</accession>
<proteinExistence type="predicted"/>
<organism evidence="1">
    <name type="scientific">viral metagenome</name>
    <dbReference type="NCBI Taxonomy" id="1070528"/>
    <lineage>
        <taxon>unclassified sequences</taxon>
        <taxon>metagenomes</taxon>
        <taxon>organismal metagenomes</taxon>
    </lineage>
</organism>
<dbReference type="InterPro" id="IPR011009">
    <property type="entry name" value="Kinase-like_dom_sf"/>
</dbReference>
<protein>
    <recommendedName>
        <fullName evidence="2">Protein kinase domain-containing protein</fullName>
    </recommendedName>
</protein>
<dbReference type="SUPFAM" id="SSF56112">
    <property type="entry name" value="Protein kinase-like (PK-like)"/>
    <property type="match status" value="1"/>
</dbReference>
<reference evidence="1" key="1">
    <citation type="journal article" date="2020" name="Nature">
        <title>Giant virus diversity and host interactions through global metagenomics.</title>
        <authorList>
            <person name="Schulz F."/>
            <person name="Roux S."/>
            <person name="Paez-Espino D."/>
            <person name="Jungbluth S."/>
            <person name="Walsh D.A."/>
            <person name="Denef V.J."/>
            <person name="McMahon K.D."/>
            <person name="Konstantinidis K.T."/>
            <person name="Eloe-Fadrosh E.A."/>
            <person name="Kyrpides N.C."/>
            <person name="Woyke T."/>
        </authorList>
    </citation>
    <scope>NUCLEOTIDE SEQUENCE</scope>
    <source>
        <strain evidence="1">GVMAG-S-1101169-75</strain>
    </source>
</reference>
<evidence type="ECO:0008006" key="2">
    <source>
        <dbReference type="Google" id="ProtNLM"/>
    </source>
</evidence>
<dbReference type="AlphaFoldDB" id="A0A6C0K4U3"/>
<dbReference type="EMBL" id="MN740789">
    <property type="protein sequence ID" value="QHU11737.1"/>
    <property type="molecule type" value="Genomic_DNA"/>
</dbReference>
<evidence type="ECO:0000313" key="1">
    <source>
        <dbReference type="EMBL" id="QHU11737.1"/>
    </source>
</evidence>
<dbReference type="Gene3D" id="1.10.510.10">
    <property type="entry name" value="Transferase(Phosphotransferase) domain 1"/>
    <property type="match status" value="1"/>
</dbReference>
<sequence>MRGSSNSGSKEWNLLSEGAQGMVLSRGNRIMKILPEAQDREVLFWSRVVWKDEEEDKKKMFVVPDNIELKKNWKPPLSSSNYPEGNYYIMEMDRKQESLEKHLRTHLLTVPLERRVLLQMKEILGFLNDQGFVHADMHLKNILKQGNRFYLIDFGLVMHRSFCQTVQETMLCEMYLWSRDDFFTLCLVLVFFGQDGLRIKKNDYKKLRSKSIKYFSKQPVAWIEMKKTLQNTFDFHKHDDYLFCFQHFIQNFLTASSQLAPRKGIYAYDILTKIFLDRLFLLVAVWHPDCLRLHLNQDRQIMYKELIEEFSKKS</sequence>